<accession>A0A927AXR8</accession>
<feature type="chain" id="PRO_5037089108" evidence="1">
    <location>
        <begin position="26"/>
        <end position="120"/>
    </location>
</feature>
<dbReference type="RefSeq" id="WP_191037344.1">
    <property type="nucleotide sequence ID" value="NZ_JACXAA010000001.1"/>
</dbReference>
<dbReference type="Proteomes" id="UP000653797">
    <property type="component" value="Unassembled WGS sequence"/>
</dbReference>
<evidence type="ECO:0000313" key="3">
    <source>
        <dbReference type="Proteomes" id="UP000653797"/>
    </source>
</evidence>
<keyword evidence="3" id="KW-1185">Reference proteome</keyword>
<sequence>MNTISQLRLAVMTQLFLAASFSTQAQTKKESLISSEGFWVVETPVKSRHCIVRFYTDEQKLIYEETVNRCLNIARKQTKRQLNVALEQAMFVWNATHKVPTDRQWVANLIKNNCCYVPTG</sequence>
<keyword evidence="1" id="KW-0732">Signal</keyword>
<protein>
    <submittedName>
        <fullName evidence="2">Uncharacterized protein</fullName>
    </submittedName>
</protein>
<evidence type="ECO:0000313" key="2">
    <source>
        <dbReference type="EMBL" id="MBD2751708.1"/>
    </source>
</evidence>
<reference evidence="2" key="1">
    <citation type="submission" date="2020-09" db="EMBL/GenBank/DDBJ databases">
        <authorList>
            <person name="Kim M.K."/>
        </authorList>
    </citation>
    <scope>NUCLEOTIDE SEQUENCE</scope>
    <source>
        <strain evidence="2">BT704</strain>
    </source>
</reference>
<feature type="signal peptide" evidence="1">
    <location>
        <begin position="1"/>
        <end position="25"/>
    </location>
</feature>
<organism evidence="2 3">
    <name type="scientific">Spirosoma validum</name>
    <dbReference type="NCBI Taxonomy" id="2771355"/>
    <lineage>
        <taxon>Bacteria</taxon>
        <taxon>Pseudomonadati</taxon>
        <taxon>Bacteroidota</taxon>
        <taxon>Cytophagia</taxon>
        <taxon>Cytophagales</taxon>
        <taxon>Cytophagaceae</taxon>
        <taxon>Spirosoma</taxon>
    </lineage>
</organism>
<name>A0A927AXR8_9BACT</name>
<dbReference type="EMBL" id="JACXAA010000001">
    <property type="protein sequence ID" value="MBD2751708.1"/>
    <property type="molecule type" value="Genomic_DNA"/>
</dbReference>
<proteinExistence type="predicted"/>
<dbReference type="AlphaFoldDB" id="A0A927AXR8"/>
<comment type="caution">
    <text evidence="2">The sequence shown here is derived from an EMBL/GenBank/DDBJ whole genome shotgun (WGS) entry which is preliminary data.</text>
</comment>
<gene>
    <name evidence="2" type="ORF">IC230_02295</name>
</gene>
<evidence type="ECO:0000256" key="1">
    <source>
        <dbReference type="SAM" id="SignalP"/>
    </source>
</evidence>